<dbReference type="OrthoDB" id="6358316at2759"/>
<feature type="domain" description="PH" evidence="8">
    <location>
        <begin position="32"/>
        <end position="143"/>
    </location>
</feature>
<feature type="compositionally biased region" description="Basic and acidic residues" evidence="7">
    <location>
        <begin position="380"/>
        <end position="394"/>
    </location>
</feature>
<dbReference type="PANTHER" id="PTHR15871:SF1">
    <property type="entry name" value="PLECKSTRIN HOMOLOGY DOMAIN-CONTAINING FAMILY O MEMBER 1"/>
    <property type="match status" value="1"/>
</dbReference>
<evidence type="ECO:0000256" key="3">
    <source>
        <dbReference type="ARBA" id="ARBA00004496"/>
    </source>
</evidence>
<dbReference type="SMART" id="SM00233">
    <property type="entry name" value="PH"/>
    <property type="match status" value="1"/>
</dbReference>
<protein>
    <recommendedName>
        <fullName evidence="8">PH domain-containing protein</fullName>
    </recommendedName>
</protein>
<feature type="compositionally biased region" description="Polar residues" evidence="7">
    <location>
        <begin position="517"/>
        <end position="536"/>
    </location>
</feature>
<feature type="region of interest" description="Disordered" evidence="7">
    <location>
        <begin position="325"/>
        <end position="344"/>
    </location>
</feature>
<evidence type="ECO:0000256" key="2">
    <source>
        <dbReference type="ARBA" id="ARBA00004370"/>
    </source>
</evidence>
<feature type="compositionally biased region" description="Basic residues" evidence="7">
    <location>
        <begin position="395"/>
        <end position="405"/>
    </location>
</feature>
<dbReference type="GO" id="GO:1901739">
    <property type="term" value="P:regulation of myoblast fusion"/>
    <property type="evidence" value="ECO:0007669"/>
    <property type="project" value="TreeGrafter"/>
</dbReference>
<keyword evidence="5" id="KW-0472">Membrane</keyword>
<dbReference type="Gene3D" id="2.30.29.30">
    <property type="entry name" value="Pleckstrin-homology domain (PH domain)/Phosphotyrosine-binding domain (PTB)"/>
    <property type="match status" value="1"/>
</dbReference>
<comment type="subcellular location">
    <subcellularLocation>
        <location evidence="3">Cytoplasm</location>
    </subcellularLocation>
    <subcellularLocation>
        <location evidence="2">Membrane</location>
    </subcellularLocation>
    <subcellularLocation>
        <location evidence="1">Nucleus</location>
    </subcellularLocation>
</comment>
<dbReference type="InterPro" id="IPR043448">
    <property type="entry name" value="PKHO1/2"/>
</dbReference>
<feature type="region of interest" description="Disordered" evidence="7">
    <location>
        <begin position="283"/>
        <end position="305"/>
    </location>
</feature>
<keyword evidence="6" id="KW-0539">Nucleus</keyword>
<feature type="compositionally biased region" description="Polar residues" evidence="7">
    <location>
        <begin position="232"/>
        <end position="265"/>
    </location>
</feature>
<dbReference type="SUPFAM" id="SSF50729">
    <property type="entry name" value="PH domain-like"/>
    <property type="match status" value="1"/>
</dbReference>
<feature type="compositionally biased region" description="Polar residues" evidence="7">
    <location>
        <begin position="1"/>
        <end position="14"/>
    </location>
</feature>
<dbReference type="PANTHER" id="PTHR15871">
    <property type="entry name" value="PH DOMAIN-CONTAINING PROTEIN"/>
    <property type="match status" value="1"/>
</dbReference>
<evidence type="ECO:0000256" key="5">
    <source>
        <dbReference type="ARBA" id="ARBA00023136"/>
    </source>
</evidence>
<dbReference type="EMBL" id="SRMA01024130">
    <property type="protein sequence ID" value="TRZ01259.1"/>
    <property type="molecule type" value="Genomic_DNA"/>
</dbReference>
<evidence type="ECO:0000256" key="6">
    <source>
        <dbReference type="ARBA" id="ARBA00023242"/>
    </source>
</evidence>
<dbReference type="GO" id="GO:0032587">
    <property type="term" value="C:ruffle membrane"/>
    <property type="evidence" value="ECO:0007669"/>
    <property type="project" value="TreeGrafter"/>
</dbReference>
<accession>A0A553RGF3</accession>
<sequence length="542" mass="60807">MNHSGSGIQIQTRANGERKPAGLNDASQPSSQPDKVGWIRRFSGKGIFREIWRNRFVMLKGDHLYIFEKEMKNNGKTYEVFDLAQYERSEELRKAKSHSKKNHSKFTLLRCPHPGNKIPNLVFLAVSPEEKESWINVLNTAITRAKNRVLDEVIIEEESLLAHPTRDRAKIPLGRRLPTRGHLMAVASASSDGMLTLDFVNEEDDEDEWLKDHRDSLDKLVPARRRAGTDASRPTSSSAEAKVKTSSLPRQTEFSWSNHNQSHSAQNEKKLALVRNRCASMDDALSRGERKPAKNNSSLSQCPTGQLQDLINQRLQRTQELLAQIQEQEPHRGRMGSYPYLRGIDSPRLRHLKGQDSPNAKGLSLHSSPHSKSSNSSSVRSKDSPTSKGKDLPHAKSKGSPRFKSSKNVLRSKSIDSPVSKESGSPHLKCIDLIHIKDSVSSFSTGSNSPLTKSTDPEFFWISHSPHFKSINCTDSPLCDVLDWDGRRATAERLLQEAIVSWREAREVLAEVKELQAKQQQVEGSKTEAPSTPSQNLKEKST</sequence>
<feature type="compositionally biased region" description="Low complexity" evidence="7">
    <location>
        <begin position="363"/>
        <end position="379"/>
    </location>
</feature>
<dbReference type="Pfam" id="PF00169">
    <property type="entry name" value="PH"/>
    <property type="match status" value="1"/>
</dbReference>
<evidence type="ECO:0000313" key="9">
    <source>
        <dbReference type="EMBL" id="TRZ01259.1"/>
    </source>
</evidence>
<comment type="caution">
    <text evidence="9">The sequence shown here is derived from an EMBL/GenBank/DDBJ whole genome shotgun (WGS) entry which is preliminary data.</text>
</comment>
<evidence type="ECO:0000256" key="1">
    <source>
        <dbReference type="ARBA" id="ARBA00004123"/>
    </source>
</evidence>
<evidence type="ECO:0000313" key="10">
    <source>
        <dbReference type="Proteomes" id="UP000316079"/>
    </source>
</evidence>
<gene>
    <name evidence="9" type="ORF">DNTS_008041</name>
</gene>
<evidence type="ECO:0000256" key="7">
    <source>
        <dbReference type="SAM" id="MobiDB-lite"/>
    </source>
</evidence>
<dbReference type="Proteomes" id="UP000316079">
    <property type="component" value="Unassembled WGS sequence"/>
</dbReference>
<dbReference type="GO" id="GO:0005737">
    <property type="term" value="C:cytoplasm"/>
    <property type="evidence" value="ECO:0007669"/>
    <property type="project" value="UniProtKB-SubCell"/>
</dbReference>
<organism evidence="9 10">
    <name type="scientific">Danionella cerebrum</name>
    <dbReference type="NCBI Taxonomy" id="2873325"/>
    <lineage>
        <taxon>Eukaryota</taxon>
        <taxon>Metazoa</taxon>
        <taxon>Chordata</taxon>
        <taxon>Craniata</taxon>
        <taxon>Vertebrata</taxon>
        <taxon>Euteleostomi</taxon>
        <taxon>Actinopterygii</taxon>
        <taxon>Neopterygii</taxon>
        <taxon>Teleostei</taxon>
        <taxon>Ostariophysi</taxon>
        <taxon>Cypriniformes</taxon>
        <taxon>Danionidae</taxon>
        <taxon>Danioninae</taxon>
        <taxon>Danionella</taxon>
    </lineage>
</organism>
<name>A0A553RGF3_9TELE</name>
<dbReference type="AlphaFoldDB" id="A0A553RGF3"/>
<dbReference type="InterPro" id="IPR011993">
    <property type="entry name" value="PH-like_dom_sf"/>
</dbReference>
<feature type="compositionally biased region" description="Polar residues" evidence="7">
    <location>
        <begin position="406"/>
        <end position="423"/>
    </location>
</feature>
<feature type="region of interest" description="Disordered" evidence="7">
    <location>
        <begin position="517"/>
        <end position="542"/>
    </location>
</feature>
<keyword evidence="10" id="KW-1185">Reference proteome</keyword>
<dbReference type="GO" id="GO:0036195">
    <property type="term" value="C:muscle cell projection membrane"/>
    <property type="evidence" value="ECO:0007669"/>
    <property type="project" value="TreeGrafter"/>
</dbReference>
<feature type="region of interest" description="Disordered" evidence="7">
    <location>
        <begin position="221"/>
        <end position="268"/>
    </location>
</feature>
<proteinExistence type="predicted"/>
<feature type="compositionally biased region" description="Polar residues" evidence="7">
    <location>
        <begin position="294"/>
        <end position="305"/>
    </location>
</feature>
<evidence type="ECO:0000256" key="4">
    <source>
        <dbReference type="ARBA" id="ARBA00022490"/>
    </source>
</evidence>
<dbReference type="CDD" id="cd13317">
    <property type="entry name" value="PH_PLEKHO1_PLEKHO2"/>
    <property type="match status" value="1"/>
</dbReference>
<feature type="region of interest" description="Disordered" evidence="7">
    <location>
        <begin position="349"/>
        <end position="425"/>
    </location>
</feature>
<dbReference type="InterPro" id="IPR001849">
    <property type="entry name" value="PH_domain"/>
</dbReference>
<reference evidence="9 10" key="1">
    <citation type="journal article" date="2019" name="Sci. Data">
        <title>Hybrid genome assembly and annotation of Danionella translucida.</title>
        <authorList>
            <person name="Kadobianskyi M."/>
            <person name="Schulze L."/>
            <person name="Schuelke M."/>
            <person name="Judkewitz B."/>
        </authorList>
    </citation>
    <scope>NUCLEOTIDE SEQUENCE [LARGE SCALE GENOMIC DNA]</scope>
    <source>
        <strain evidence="9 10">Bolton</strain>
    </source>
</reference>
<evidence type="ECO:0000259" key="8">
    <source>
        <dbReference type="PROSITE" id="PS50003"/>
    </source>
</evidence>
<feature type="region of interest" description="Disordered" evidence="7">
    <location>
        <begin position="1"/>
        <end position="35"/>
    </location>
</feature>
<keyword evidence="4" id="KW-0963">Cytoplasm</keyword>
<dbReference type="GO" id="GO:0005634">
    <property type="term" value="C:nucleus"/>
    <property type="evidence" value="ECO:0007669"/>
    <property type="project" value="UniProtKB-SubCell"/>
</dbReference>
<dbReference type="PROSITE" id="PS50003">
    <property type="entry name" value="PH_DOMAIN"/>
    <property type="match status" value="1"/>
</dbReference>